<organism evidence="1 2">
    <name type="scientific">Drosophila yakuba</name>
    <name type="common">Fruit fly</name>
    <dbReference type="NCBI Taxonomy" id="7245"/>
    <lineage>
        <taxon>Eukaryota</taxon>
        <taxon>Metazoa</taxon>
        <taxon>Ecdysozoa</taxon>
        <taxon>Arthropoda</taxon>
        <taxon>Hexapoda</taxon>
        <taxon>Insecta</taxon>
        <taxon>Pterygota</taxon>
        <taxon>Neoptera</taxon>
        <taxon>Endopterygota</taxon>
        <taxon>Diptera</taxon>
        <taxon>Brachycera</taxon>
        <taxon>Muscomorpha</taxon>
        <taxon>Ephydroidea</taxon>
        <taxon>Drosophilidae</taxon>
        <taxon>Drosophila</taxon>
        <taxon>Sophophora</taxon>
    </lineage>
</organism>
<dbReference type="Proteomes" id="UP000002282">
    <property type="component" value="Chromosome 3R"/>
</dbReference>
<reference evidence="1 2" key="2">
    <citation type="journal article" date="2007" name="PLoS Biol.">
        <title>Principles of genome evolution in the Drosophila melanogaster species group.</title>
        <authorList>
            <person name="Ranz J.M."/>
            <person name="Maurin D."/>
            <person name="Chan Y.S."/>
            <person name="von Grotthuss M."/>
            <person name="Hillier L.W."/>
            <person name="Roote J."/>
            <person name="Ashburner M."/>
            <person name="Bergman C.M."/>
        </authorList>
    </citation>
    <scope>NUCLEOTIDE SEQUENCE [LARGE SCALE GENOMIC DNA]</scope>
    <source>
        <strain evidence="2">Tai18E2 / Tucson 14021-0261.01</strain>
    </source>
</reference>
<dbReference type="EMBL" id="CM000160">
    <property type="protein sequence ID" value="KRK03538.1"/>
    <property type="molecule type" value="Genomic_DNA"/>
</dbReference>
<evidence type="ECO:0000313" key="2">
    <source>
        <dbReference type="Proteomes" id="UP000002282"/>
    </source>
</evidence>
<gene>
    <name evidence="1" type="primary">Dyak\GE28049</name>
    <name evidence="1" type="synonym">GE28049</name>
    <name evidence="1" type="ORF">Dyak_GE28049</name>
</gene>
<dbReference type="AlphaFoldDB" id="A0A0R1E751"/>
<accession>A0A0R1E751</accession>
<keyword evidence="2" id="KW-1185">Reference proteome</keyword>
<evidence type="ECO:0000313" key="1">
    <source>
        <dbReference type="EMBL" id="KRK03538.1"/>
    </source>
</evidence>
<name>A0A0R1E751_DROYA</name>
<protein>
    <submittedName>
        <fullName evidence="1">Uncharacterized protein</fullName>
    </submittedName>
</protein>
<dbReference type="KEGG" id="dya:Dyak_GE28049"/>
<reference evidence="1 2" key="1">
    <citation type="journal article" date="2007" name="Nature">
        <title>Evolution of genes and genomes on the Drosophila phylogeny.</title>
        <authorList>
            <consortium name="Drosophila 12 Genomes Consortium"/>
            <person name="Clark A.G."/>
            <person name="Eisen M.B."/>
            <person name="Smith D.R."/>
            <person name="Bergman C.M."/>
            <person name="Oliver B."/>
            <person name="Markow T.A."/>
            <person name="Kaufman T.C."/>
            <person name="Kellis M."/>
            <person name="Gelbart W."/>
            <person name="Iyer V.N."/>
            <person name="Pollard D.A."/>
            <person name="Sackton T.B."/>
            <person name="Larracuente A.M."/>
            <person name="Singh N.D."/>
            <person name="Abad J.P."/>
            <person name="Abt D.N."/>
            <person name="Adryan B."/>
            <person name="Aguade M."/>
            <person name="Akashi H."/>
            <person name="Anderson W.W."/>
            <person name="Aquadro C.F."/>
            <person name="Ardell D.H."/>
            <person name="Arguello R."/>
            <person name="Artieri C.G."/>
            <person name="Barbash D.A."/>
            <person name="Barker D."/>
            <person name="Barsanti P."/>
            <person name="Batterham P."/>
            <person name="Batzoglou S."/>
            <person name="Begun D."/>
            <person name="Bhutkar A."/>
            <person name="Blanco E."/>
            <person name="Bosak S.A."/>
            <person name="Bradley R.K."/>
            <person name="Brand A.D."/>
            <person name="Brent M.R."/>
            <person name="Brooks A.N."/>
            <person name="Brown R.H."/>
            <person name="Butlin R.K."/>
            <person name="Caggese C."/>
            <person name="Calvi B.R."/>
            <person name="Bernardo de Carvalho A."/>
            <person name="Caspi A."/>
            <person name="Castrezana S."/>
            <person name="Celniker S.E."/>
            <person name="Chang J.L."/>
            <person name="Chapple C."/>
            <person name="Chatterji S."/>
            <person name="Chinwalla A."/>
            <person name="Civetta A."/>
            <person name="Clifton S.W."/>
            <person name="Comeron J.M."/>
            <person name="Costello J.C."/>
            <person name="Coyne J.A."/>
            <person name="Daub J."/>
            <person name="David R.G."/>
            <person name="Delcher A.L."/>
            <person name="Delehaunty K."/>
            <person name="Do C.B."/>
            <person name="Ebling H."/>
            <person name="Edwards K."/>
            <person name="Eickbush T."/>
            <person name="Evans J.D."/>
            <person name="Filipski A."/>
            <person name="Findeiss S."/>
            <person name="Freyhult E."/>
            <person name="Fulton L."/>
            <person name="Fulton R."/>
            <person name="Garcia A.C."/>
            <person name="Gardiner A."/>
            <person name="Garfield D.A."/>
            <person name="Garvin B.E."/>
            <person name="Gibson G."/>
            <person name="Gilbert D."/>
            <person name="Gnerre S."/>
            <person name="Godfrey J."/>
            <person name="Good R."/>
            <person name="Gotea V."/>
            <person name="Gravely B."/>
            <person name="Greenberg A.J."/>
            <person name="Griffiths-Jones S."/>
            <person name="Gross S."/>
            <person name="Guigo R."/>
            <person name="Gustafson E.A."/>
            <person name="Haerty W."/>
            <person name="Hahn M.W."/>
            <person name="Halligan D.L."/>
            <person name="Halpern A.L."/>
            <person name="Halter G.M."/>
            <person name="Han M.V."/>
            <person name="Heger A."/>
            <person name="Hillier L."/>
            <person name="Hinrichs A.S."/>
            <person name="Holmes I."/>
            <person name="Hoskins R.A."/>
            <person name="Hubisz M.J."/>
            <person name="Hultmark D."/>
            <person name="Huntley M.A."/>
            <person name="Jaffe D.B."/>
            <person name="Jagadeeshan S."/>
            <person name="Jeck W.R."/>
            <person name="Johnson J."/>
            <person name="Jones C.D."/>
            <person name="Jordan W.C."/>
            <person name="Karpen G.H."/>
            <person name="Kataoka E."/>
            <person name="Keightley P.D."/>
            <person name="Kheradpour P."/>
            <person name="Kirkness E.F."/>
            <person name="Koerich L.B."/>
            <person name="Kristiansen K."/>
            <person name="Kudrna D."/>
            <person name="Kulathinal R.J."/>
            <person name="Kumar S."/>
            <person name="Kwok R."/>
            <person name="Lander E."/>
            <person name="Langley C.H."/>
            <person name="Lapoint R."/>
            <person name="Lazzaro B.P."/>
            <person name="Lee S.J."/>
            <person name="Levesque L."/>
            <person name="Li R."/>
            <person name="Lin C.F."/>
            <person name="Lin M.F."/>
            <person name="Lindblad-Toh K."/>
            <person name="Llopart A."/>
            <person name="Long M."/>
            <person name="Low L."/>
            <person name="Lozovsky E."/>
            <person name="Lu J."/>
            <person name="Luo M."/>
            <person name="Machado C.A."/>
            <person name="Makalowski W."/>
            <person name="Marzo M."/>
            <person name="Matsuda M."/>
            <person name="Matzkin L."/>
            <person name="McAllister B."/>
            <person name="McBride C.S."/>
            <person name="McKernan B."/>
            <person name="McKernan K."/>
            <person name="Mendez-Lago M."/>
            <person name="Minx P."/>
            <person name="Mollenhauer M.U."/>
            <person name="Montooth K."/>
            <person name="Mount S.M."/>
            <person name="Mu X."/>
            <person name="Myers E."/>
            <person name="Negre B."/>
            <person name="Newfeld S."/>
            <person name="Nielsen R."/>
            <person name="Noor M.A."/>
            <person name="O'Grady P."/>
            <person name="Pachter L."/>
            <person name="Papaceit M."/>
            <person name="Parisi M.J."/>
            <person name="Parisi M."/>
            <person name="Parts L."/>
            <person name="Pedersen J.S."/>
            <person name="Pesole G."/>
            <person name="Phillippy A.M."/>
            <person name="Ponting C.P."/>
            <person name="Pop M."/>
            <person name="Porcelli D."/>
            <person name="Powell J.R."/>
            <person name="Prohaska S."/>
            <person name="Pruitt K."/>
            <person name="Puig M."/>
            <person name="Quesneville H."/>
            <person name="Ram K.R."/>
            <person name="Rand D."/>
            <person name="Rasmussen M.D."/>
            <person name="Reed L.K."/>
            <person name="Reenan R."/>
            <person name="Reily A."/>
            <person name="Remington K.A."/>
            <person name="Rieger T.T."/>
            <person name="Ritchie M.G."/>
            <person name="Robin C."/>
            <person name="Rogers Y.H."/>
            <person name="Rohde C."/>
            <person name="Rozas J."/>
            <person name="Rubenfield M.J."/>
            <person name="Ruiz A."/>
            <person name="Russo S."/>
            <person name="Salzberg S.L."/>
            <person name="Sanchez-Gracia A."/>
            <person name="Saranga D.J."/>
            <person name="Sato H."/>
            <person name="Schaeffer S.W."/>
            <person name="Schatz M.C."/>
            <person name="Schlenke T."/>
            <person name="Schwartz R."/>
            <person name="Segarra C."/>
            <person name="Singh R.S."/>
            <person name="Sirot L."/>
            <person name="Sirota M."/>
            <person name="Sisneros N.B."/>
            <person name="Smith C.D."/>
            <person name="Smith T.F."/>
            <person name="Spieth J."/>
            <person name="Stage D.E."/>
            <person name="Stark A."/>
            <person name="Stephan W."/>
            <person name="Strausberg R.L."/>
            <person name="Strempel S."/>
            <person name="Sturgill D."/>
            <person name="Sutton G."/>
            <person name="Sutton G.G."/>
            <person name="Tao W."/>
            <person name="Teichmann S."/>
            <person name="Tobari Y.N."/>
            <person name="Tomimura Y."/>
            <person name="Tsolas J.M."/>
            <person name="Valente V.L."/>
            <person name="Venter E."/>
            <person name="Venter J.C."/>
            <person name="Vicario S."/>
            <person name="Vieira F.G."/>
            <person name="Vilella A.J."/>
            <person name="Villasante A."/>
            <person name="Walenz B."/>
            <person name="Wang J."/>
            <person name="Wasserman M."/>
            <person name="Watts T."/>
            <person name="Wilson D."/>
            <person name="Wilson R.K."/>
            <person name="Wing R.A."/>
            <person name="Wolfner M.F."/>
            <person name="Wong A."/>
            <person name="Wong G.K."/>
            <person name="Wu C.I."/>
            <person name="Wu G."/>
            <person name="Yamamoto D."/>
            <person name="Yang H.P."/>
            <person name="Yang S.P."/>
            <person name="Yorke J.A."/>
            <person name="Yoshida K."/>
            <person name="Zdobnov E."/>
            <person name="Zhang P."/>
            <person name="Zhang Y."/>
            <person name="Zimin A.V."/>
            <person name="Baldwin J."/>
            <person name="Abdouelleil A."/>
            <person name="Abdulkadir J."/>
            <person name="Abebe A."/>
            <person name="Abera B."/>
            <person name="Abreu J."/>
            <person name="Acer S.C."/>
            <person name="Aftuck L."/>
            <person name="Alexander A."/>
            <person name="An P."/>
            <person name="Anderson E."/>
            <person name="Anderson S."/>
            <person name="Arachi H."/>
            <person name="Azer M."/>
            <person name="Bachantsang P."/>
            <person name="Barry A."/>
            <person name="Bayul T."/>
            <person name="Berlin A."/>
            <person name="Bessette D."/>
            <person name="Bloom T."/>
            <person name="Blye J."/>
            <person name="Boguslavskiy L."/>
            <person name="Bonnet C."/>
            <person name="Boukhgalter B."/>
            <person name="Bourzgui I."/>
            <person name="Brown A."/>
            <person name="Cahill P."/>
            <person name="Channer S."/>
            <person name="Cheshatsang Y."/>
            <person name="Chuda L."/>
            <person name="Citroen M."/>
            <person name="Collymore A."/>
            <person name="Cooke P."/>
            <person name="Costello M."/>
            <person name="D'Aco K."/>
            <person name="Daza R."/>
            <person name="De Haan G."/>
            <person name="DeGray S."/>
            <person name="DeMaso C."/>
            <person name="Dhargay N."/>
            <person name="Dooley K."/>
            <person name="Dooley E."/>
            <person name="Doricent M."/>
            <person name="Dorje P."/>
            <person name="Dorjee K."/>
            <person name="Dupes A."/>
            <person name="Elong R."/>
            <person name="Falk J."/>
            <person name="Farina A."/>
            <person name="Faro S."/>
            <person name="Ferguson D."/>
            <person name="Fisher S."/>
            <person name="Foley C.D."/>
            <person name="Franke A."/>
            <person name="Friedrich D."/>
            <person name="Gadbois L."/>
            <person name="Gearin G."/>
            <person name="Gearin C.R."/>
            <person name="Giannoukos G."/>
            <person name="Goode T."/>
            <person name="Graham J."/>
            <person name="Grandbois E."/>
            <person name="Grewal S."/>
            <person name="Gyaltsen K."/>
            <person name="Hafez N."/>
            <person name="Hagos B."/>
            <person name="Hall J."/>
            <person name="Henson C."/>
            <person name="Hollinger A."/>
            <person name="Honan T."/>
            <person name="Huard M.D."/>
            <person name="Hughes L."/>
            <person name="Hurhula B."/>
            <person name="Husby M.E."/>
            <person name="Kamat A."/>
            <person name="Kanga B."/>
            <person name="Kashin S."/>
            <person name="Khazanovich D."/>
            <person name="Kisner P."/>
            <person name="Lance K."/>
            <person name="Lara M."/>
            <person name="Lee W."/>
            <person name="Lennon N."/>
            <person name="Letendre F."/>
            <person name="LeVine R."/>
            <person name="Lipovsky A."/>
            <person name="Liu X."/>
            <person name="Liu J."/>
            <person name="Liu S."/>
            <person name="Lokyitsang T."/>
            <person name="Lokyitsang Y."/>
            <person name="Lubonja R."/>
            <person name="Lui A."/>
            <person name="MacDonald P."/>
            <person name="Magnisalis V."/>
            <person name="Maru K."/>
            <person name="Matthews C."/>
            <person name="McCusker W."/>
            <person name="McDonough S."/>
            <person name="Mehta T."/>
            <person name="Meldrim J."/>
            <person name="Meneus L."/>
            <person name="Mihai O."/>
            <person name="Mihalev A."/>
            <person name="Mihova T."/>
            <person name="Mittelman R."/>
            <person name="Mlenga V."/>
            <person name="Montmayeur A."/>
            <person name="Mulrain L."/>
            <person name="Navidi A."/>
            <person name="Naylor J."/>
            <person name="Negash T."/>
            <person name="Nguyen T."/>
            <person name="Nguyen N."/>
            <person name="Nicol R."/>
            <person name="Norbu C."/>
            <person name="Norbu N."/>
            <person name="Novod N."/>
            <person name="O'Neill B."/>
            <person name="Osman S."/>
            <person name="Markiewicz E."/>
            <person name="Oyono O.L."/>
            <person name="Patti C."/>
            <person name="Phunkhang P."/>
            <person name="Pierre F."/>
            <person name="Priest M."/>
            <person name="Raghuraman S."/>
            <person name="Rege F."/>
            <person name="Reyes R."/>
            <person name="Rise C."/>
            <person name="Rogov P."/>
            <person name="Ross K."/>
            <person name="Ryan E."/>
            <person name="Settipalli S."/>
            <person name="Shea T."/>
            <person name="Sherpa N."/>
            <person name="Shi L."/>
            <person name="Shih D."/>
            <person name="Sparrow T."/>
            <person name="Spaulding J."/>
            <person name="Stalker J."/>
            <person name="Stange-Thomann N."/>
            <person name="Stavropoulos S."/>
            <person name="Stone C."/>
            <person name="Strader C."/>
            <person name="Tesfaye S."/>
            <person name="Thomson T."/>
            <person name="Thoulutsang Y."/>
            <person name="Thoulutsang D."/>
            <person name="Topham K."/>
            <person name="Topping I."/>
            <person name="Tsamla T."/>
            <person name="Vassiliev H."/>
            <person name="Vo A."/>
            <person name="Wangchuk T."/>
            <person name="Wangdi T."/>
            <person name="Weiand M."/>
            <person name="Wilkinson J."/>
            <person name="Wilson A."/>
            <person name="Yadav S."/>
            <person name="Young G."/>
            <person name="Yu Q."/>
            <person name="Zembek L."/>
            <person name="Zhong D."/>
            <person name="Zimmer A."/>
            <person name="Zwirko Z."/>
            <person name="Jaffe D.B."/>
            <person name="Alvarez P."/>
            <person name="Brockman W."/>
            <person name="Butler J."/>
            <person name="Chin C."/>
            <person name="Gnerre S."/>
            <person name="Grabherr M."/>
            <person name="Kleber M."/>
            <person name="Mauceli E."/>
            <person name="MacCallum I."/>
        </authorList>
    </citation>
    <scope>NUCLEOTIDE SEQUENCE [LARGE SCALE GENOMIC DNA]</scope>
    <source>
        <strain evidence="2">Tai18E2 / Tucson 14021-0261.01</strain>
    </source>
</reference>
<proteinExistence type="predicted"/>
<sequence length="114" mass="12881">MLWHVPVSPTVARFSAKSKCESRLFAIANNSNWRGSEREKRPVEDWEMEQRTTVGAVSKYLNRRGATLATRMTANFGSLVCIADCNYSSFKLRTATGTKINDKYSEKALAEQLE</sequence>